<gene>
    <name evidence="3" type="ORF">BSL78_21778</name>
</gene>
<keyword evidence="4" id="KW-1185">Reference proteome</keyword>
<proteinExistence type="predicted"/>
<evidence type="ECO:0000313" key="4">
    <source>
        <dbReference type="Proteomes" id="UP000230750"/>
    </source>
</evidence>
<organism evidence="3 4">
    <name type="scientific">Stichopus japonicus</name>
    <name type="common">Sea cucumber</name>
    <dbReference type="NCBI Taxonomy" id="307972"/>
    <lineage>
        <taxon>Eukaryota</taxon>
        <taxon>Metazoa</taxon>
        <taxon>Echinodermata</taxon>
        <taxon>Eleutherozoa</taxon>
        <taxon>Echinozoa</taxon>
        <taxon>Holothuroidea</taxon>
        <taxon>Aspidochirotacea</taxon>
        <taxon>Aspidochirotida</taxon>
        <taxon>Stichopodidae</taxon>
        <taxon>Apostichopus</taxon>
    </lineage>
</organism>
<sequence length="246" mass="27928">MTRDGSIIKVQFSNKSRIYNGRLDHVRNESWTSTSNTIRQGTSAPPASWDNQKTVDNLRTRLRRVRKEKRELLKAKHRQRRKLCKIFSVDQLTSLGRSSTRGVRWGDATVKKALQLRFTCGASGYDLLLRQNLPYPSIRTLQRRMQNVAFRPGILSQVFEFLELKVSNMRPEERICSLTLDEMALSTSIEYDVSSGRLLGDVTLPDHSGTATHALVFMIGGSPLDGSKPLHIIILAIPGMVMYFNH</sequence>
<evidence type="ECO:0000256" key="1">
    <source>
        <dbReference type="SAM" id="Coils"/>
    </source>
</evidence>
<dbReference type="InterPro" id="IPR048365">
    <property type="entry name" value="TNP-like_RNaseH_N"/>
</dbReference>
<feature type="domain" description="Transposable element P transposase-like RNase H" evidence="2">
    <location>
        <begin position="151"/>
        <end position="221"/>
    </location>
</feature>
<dbReference type="Proteomes" id="UP000230750">
    <property type="component" value="Unassembled WGS sequence"/>
</dbReference>
<name>A0A2G8K039_STIJA</name>
<reference evidence="3 4" key="1">
    <citation type="journal article" date="2017" name="PLoS Biol.">
        <title>The sea cucumber genome provides insights into morphological evolution and visceral regeneration.</title>
        <authorList>
            <person name="Zhang X."/>
            <person name="Sun L."/>
            <person name="Yuan J."/>
            <person name="Sun Y."/>
            <person name="Gao Y."/>
            <person name="Zhang L."/>
            <person name="Li S."/>
            <person name="Dai H."/>
            <person name="Hamel J.F."/>
            <person name="Liu C."/>
            <person name="Yu Y."/>
            <person name="Liu S."/>
            <person name="Lin W."/>
            <person name="Guo K."/>
            <person name="Jin S."/>
            <person name="Xu P."/>
            <person name="Storey K.B."/>
            <person name="Huan P."/>
            <person name="Zhang T."/>
            <person name="Zhou Y."/>
            <person name="Zhang J."/>
            <person name="Lin C."/>
            <person name="Li X."/>
            <person name="Xing L."/>
            <person name="Huo D."/>
            <person name="Sun M."/>
            <person name="Wang L."/>
            <person name="Mercier A."/>
            <person name="Li F."/>
            <person name="Yang H."/>
            <person name="Xiang J."/>
        </authorList>
    </citation>
    <scope>NUCLEOTIDE SEQUENCE [LARGE SCALE GENOMIC DNA]</scope>
    <source>
        <strain evidence="3">Shaxun</strain>
        <tissue evidence="3">Muscle</tissue>
    </source>
</reference>
<evidence type="ECO:0000313" key="3">
    <source>
        <dbReference type="EMBL" id="PIK41368.1"/>
    </source>
</evidence>
<dbReference type="OrthoDB" id="7331812at2759"/>
<keyword evidence="1" id="KW-0175">Coiled coil</keyword>
<dbReference type="AlphaFoldDB" id="A0A2G8K039"/>
<comment type="caution">
    <text evidence="3">The sequence shown here is derived from an EMBL/GenBank/DDBJ whole genome shotgun (WGS) entry which is preliminary data.</text>
</comment>
<dbReference type="EMBL" id="MRZV01001025">
    <property type="protein sequence ID" value="PIK41368.1"/>
    <property type="molecule type" value="Genomic_DNA"/>
</dbReference>
<evidence type="ECO:0000259" key="2">
    <source>
        <dbReference type="Pfam" id="PF21787"/>
    </source>
</evidence>
<dbReference type="Pfam" id="PF21787">
    <property type="entry name" value="TNP-like_RNaseH_N"/>
    <property type="match status" value="1"/>
</dbReference>
<protein>
    <recommendedName>
        <fullName evidence="2">Transposable element P transposase-like RNase H domain-containing protein</fullName>
    </recommendedName>
</protein>
<feature type="coiled-coil region" evidence="1">
    <location>
        <begin position="55"/>
        <end position="82"/>
    </location>
</feature>
<accession>A0A2G8K039</accession>